<dbReference type="GO" id="GO:0008270">
    <property type="term" value="F:zinc ion binding"/>
    <property type="evidence" value="ECO:0007669"/>
    <property type="project" value="InterPro"/>
</dbReference>
<accession>A0A4U2YSY2</accession>
<dbReference type="AlphaFoldDB" id="A0A4U2YSY2"/>
<dbReference type="GO" id="GO:0004519">
    <property type="term" value="F:endonuclease activity"/>
    <property type="evidence" value="ECO:0007669"/>
    <property type="project" value="InterPro"/>
</dbReference>
<dbReference type="OrthoDB" id="3634417at2"/>
<comment type="similarity">
    <text evidence="1">Belongs to the Rv1128c/1148c/1588c/1702c/1945/3466 family.</text>
</comment>
<dbReference type="GO" id="GO:0003676">
    <property type="term" value="F:nucleic acid binding"/>
    <property type="evidence" value="ECO:0007669"/>
    <property type="project" value="InterPro"/>
</dbReference>
<reference evidence="3 4" key="1">
    <citation type="submission" date="2019-04" db="EMBL/GenBank/DDBJ databases">
        <authorList>
            <person name="Dong K."/>
        </authorList>
    </citation>
    <scope>NUCLEOTIDE SEQUENCE [LARGE SCALE GENOMIC DNA]</scope>
    <source>
        <strain evidence="4">dk3543</strain>
    </source>
</reference>
<dbReference type="InterPro" id="IPR003870">
    <property type="entry name" value="DUF222"/>
</dbReference>
<keyword evidence="4" id="KW-1185">Reference proteome</keyword>
<organism evidence="3 4">
    <name type="scientific">Nocardioides jishulii</name>
    <dbReference type="NCBI Taxonomy" id="2575440"/>
    <lineage>
        <taxon>Bacteria</taxon>
        <taxon>Bacillati</taxon>
        <taxon>Actinomycetota</taxon>
        <taxon>Actinomycetes</taxon>
        <taxon>Propionibacteriales</taxon>
        <taxon>Nocardioidaceae</taxon>
        <taxon>Nocardioides</taxon>
    </lineage>
</organism>
<dbReference type="Gene3D" id="1.10.30.50">
    <property type="match status" value="1"/>
</dbReference>
<feature type="domain" description="HNH nuclease" evidence="2">
    <location>
        <begin position="362"/>
        <end position="414"/>
    </location>
</feature>
<protein>
    <submittedName>
        <fullName evidence="3">DUF222 domain-containing protein</fullName>
    </submittedName>
</protein>
<dbReference type="InterPro" id="IPR003615">
    <property type="entry name" value="HNH_nuc"/>
</dbReference>
<evidence type="ECO:0000259" key="2">
    <source>
        <dbReference type="SMART" id="SM00507"/>
    </source>
</evidence>
<evidence type="ECO:0000256" key="1">
    <source>
        <dbReference type="ARBA" id="ARBA00023450"/>
    </source>
</evidence>
<gene>
    <name evidence="3" type="ORF">FC770_00645</name>
</gene>
<dbReference type="Proteomes" id="UP000307808">
    <property type="component" value="Unassembled WGS sequence"/>
</dbReference>
<dbReference type="EMBL" id="SZPY01000001">
    <property type="protein sequence ID" value="TKI63732.1"/>
    <property type="molecule type" value="Genomic_DNA"/>
</dbReference>
<dbReference type="CDD" id="cd00085">
    <property type="entry name" value="HNHc"/>
    <property type="match status" value="1"/>
</dbReference>
<dbReference type="Pfam" id="PF02720">
    <property type="entry name" value="DUF222"/>
    <property type="match status" value="1"/>
</dbReference>
<evidence type="ECO:0000313" key="3">
    <source>
        <dbReference type="EMBL" id="TKI63732.1"/>
    </source>
</evidence>
<dbReference type="InterPro" id="IPR002711">
    <property type="entry name" value="HNH"/>
</dbReference>
<comment type="caution">
    <text evidence="3">The sequence shown here is derived from an EMBL/GenBank/DDBJ whole genome shotgun (WGS) entry which is preliminary data.</text>
</comment>
<sequence length="437" mass="47013">MHPVNAVAASISSSLKSVADVNPTFMRTEEKADALLALADAESRVAELRLRVMAAAGDVAEGGGFRSIATWLAHHGRVRRGDAAADLRLAEALDRDLPVLAAALREARTNLAQTRVIAHAMAELPDDVDQDVLARAEAELVRLADDHDPKDLAVLGRRILELVDPDRFEEAERRRLEQAERYAAQRQRLRLRAAGDGLTRISGVLPDAVAARLATYLHAFTNPRLADGAVRASTGAEGNAGGVGGNGHGERGAGARRFRAAVNHPRRLAEAFGQLLETLDPKRLPIHGGDATNVTVTISLDALRDGIGTATLDNGVPGDGFDTLTAAQARRLACNAKIIPAVLGTDSEVLDLGRASRLFTKAQRRTLLLRDTTCRAQGCDIPGTWSEAHHLVPWSQGGTTDLDNAALLCSHHHHRAHDPGYDTSRMANGDLRFHRRR</sequence>
<dbReference type="RefSeq" id="WP_137064197.1">
    <property type="nucleotide sequence ID" value="NZ_CP040748.1"/>
</dbReference>
<proteinExistence type="inferred from homology"/>
<evidence type="ECO:0000313" key="4">
    <source>
        <dbReference type="Proteomes" id="UP000307808"/>
    </source>
</evidence>
<name>A0A4U2YSY2_9ACTN</name>
<dbReference type="SMART" id="SM00507">
    <property type="entry name" value="HNHc"/>
    <property type="match status" value="1"/>
</dbReference>
<dbReference type="Pfam" id="PF01844">
    <property type="entry name" value="HNH"/>
    <property type="match status" value="1"/>
</dbReference>